<proteinExistence type="predicted"/>
<gene>
    <name evidence="1" type="ORF">IE53DRAFT_371791</name>
</gene>
<evidence type="ECO:0000313" key="1">
    <source>
        <dbReference type="EMBL" id="PWN47051.1"/>
    </source>
</evidence>
<keyword evidence="2" id="KW-1185">Reference proteome</keyword>
<accession>A0ACD0NMK8</accession>
<organism evidence="1 2">
    <name type="scientific">Violaceomyces palustris</name>
    <dbReference type="NCBI Taxonomy" id="1673888"/>
    <lineage>
        <taxon>Eukaryota</taxon>
        <taxon>Fungi</taxon>
        <taxon>Dikarya</taxon>
        <taxon>Basidiomycota</taxon>
        <taxon>Ustilaginomycotina</taxon>
        <taxon>Ustilaginomycetes</taxon>
        <taxon>Violaceomycetales</taxon>
        <taxon>Violaceomycetaceae</taxon>
        <taxon>Violaceomyces</taxon>
    </lineage>
</organism>
<dbReference type="EMBL" id="KZ820571">
    <property type="protein sequence ID" value="PWN47051.1"/>
    <property type="molecule type" value="Genomic_DNA"/>
</dbReference>
<protein>
    <submittedName>
        <fullName evidence="1">Cysteine proteinase</fullName>
    </submittedName>
</protein>
<evidence type="ECO:0000313" key="2">
    <source>
        <dbReference type="Proteomes" id="UP000245626"/>
    </source>
</evidence>
<dbReference type="Proteomes" id="UP000245626">
    <property type="component" value="Unassembled WGS sequence"/>
</dbReference>
<sequence>MAALSVTPIPLASTSSLAGPSQQTTSSSSSPTPQASSPPPSSSLNHSAWSSSTRSSFSLHPSSNSNENPGLFFSPTSLPQQSLASHPDSDPSASTALQQHPKAHSPAFVSKSHQALSSYSPSTLPASEDSITPPLSSPRQGRRRKQTRPARYALLDPQLQKTLEFNGVVNEEMGAALHAPSPHDAPGLTLSYRSLPNPKIFPTFASLVESLPRSAPRRRRKAPGTQLTPKPPSTTTGPPSVTNSTISSSPATGEPPDLDTSLASLDSKTSTITADTHLSSFSPAAGDIKTSPASLSESTQVVSSPTPTKKAWGVPKSWAELAARGGGASATGPVGISVSADSDLHEVRGHDSGLSSAGRSPDIGLARRKGSSDERSGRKSSPARPRAFSLEKLLADSHNKFNAPLTHPRGLVNNGNFCFVNAILQVLVYCAPFYNLFTLIGKEVPHDFANSTPLMEAVIHFLREFHLVERERQASGKATLQNGTSDELSFVVPPPPSASEPFVPEFVYDAMRLNKRFDTMRRGHQEDAEEFLGFFLDTLHEELLLAIRKSAAKLAASQGAHGALSRLTDEEKRLNGITGEDLIRIGLQLEKRGDAADPVSLNGILAAADESEVVEREVTRPVSPTEEGWMEVGQKGRTSFTRTTSTSDSPITRIFGGKLRSVLRCPGAKDSVTLEPYQPLQLDIQPPHVQSIEDALLNLTVPETIPGVYSPAKGTEVDATKQVFIETLPPILVLHLKRFVYDEVGGVQKSQKPLAYNTLLEISNEVLSPAMRGPKKEKYRLFGVVYHHGRYATGGHYTVDVLRQDSSSWVHIDDTTFQTIPTEQVIRQAGTSVPSGGGTGAWASSGHDGLAYLLFYRKEVAGEADLARMQPRAGVVPDRGFSPRREEVKAAGMSSPKGQSQGKRFESPKPLQNRQLQQHKVNGAATGGGKVSAGSGKGISNQKGQSQQQAEAEAAPQPRKIPGWIK</sequence>
<reference evidence="1 2" key="1">
    <citation type="journal article" date="2018" name="Mol. Biol. Evol.">
        <title>Broad Genomic Sampling Reveals a Smut Pathogenic Ancestry of the Fungal Clade Ustilaginomycotina.</title>
        <authorList>
            <person name="Kijpornyongpan T."/>
            <person name="Mondo S.J."/>
            <person name="Barry K."/>
            <person name="Sandor L."/>
            <person name="Lee J."/>
            <person name="Lipzen A."/>
            <person name="Pangilinan J."/>
            <person name="LaButti K."/>
            <person name="Hainaut M."/>
            <person name="Henrissat B."/>
            <person name="Grigoriev I.V."/>
            <person name="Spatafora J.W."/>
            <person name="Aime M.C."/>
        </authorList>
    </citation>
    <scope>NUCLEOTIDE SEQUENCE [LARGE SCALE GENOMIC DNA]</scope>
    <source>
        <strain evidence="1 2">SA 807</strain>
    </source>
</reference>
<name>A0ACD0NMK8_9BASI</name>